<dbReference type="Proteomes" id="UP000032680">
    <property type="component" value="Unassembled WGS sequence"/>
</dbReference>
<proteinExistence type="predicted"/>
<organism evidence="2 3">
    <name type="scientific">Acidisphaera rubrifaciens HS-AP3</name>
    <dbReference type="NCBI Taxonomy" id="1231350"/>
    <lineage>
        <taxon>Bacteria</taxon>
        <taxon>Pseudomonadati</taxon>
        <taxon>Pseudomonadota</taxon>
        <taxon>Alphaproteobacteria</taxon>
        <taxon>Acetobacterales</taxon>
        <taxon>Acetobacteraceae</taxon>
        <taxon>Acidisphaera</taxon>
    </lineage>
</organism>
<dbReference type="EMBL" id="BANB01000169">
    <property type="protein sequence ID" value="GAN76848.1"/>
    <property type="molecule type" value="Genomic_DNA"/>
</dbReference>
<evidence type="ECO:0000259" key="1">
    <source>
        <dbReference type="Pfam" id="PF20091"/>
    </source>
</evidence>
<keyword evidence="3" id="KW-1185">Reference proteome</keyword>
<dbReference type="InterPro" id="IPR045394">
    <property type="entry name" value="Abhydrolase_dom"/>
</dbReference>
<dbReference type="AlphaFoldDB" id="A0A0D6P6M5"/>
<name>A0A0D6P6M5_9PROT</name>
<dbReference type="Pfam" id="PF20091">
    <property type="entry name" value="Abhydrolase_10"/>
    <property type="match status" value="1"/>
</dbReference>
<accession>A0A0D6P6M5</accession>
<comment type="caution">
    <text evidence="2">The sequence shown here is derived from an EMBL/GenBank/DDBJ whole genome shotgun (WGS) entry which is preliminary data.</text>
</comment>
<protein>
    <recommendedName>
        <fullName evidence="1">Alpha/beta hydrolase domain-containing protein</fullName>
    </recommendedName>
</protein>
<feature type="domain" description="Alpha/beta hydrolase" evidence="1">
    <location>
        <begin position="303"/>
        <end position="728"/>
    </location>
</feature>
<reference evidence="2 3" key="1">
    <citation type="submission" date="2012-11" db="EMBL/GenBank/DDBJ databases">
        <title>Whole genome sequence of Acidisphaera rubrifaciens HS-AP3.</title>
        <authorList>
            <person name="Azuma Y."/>
            <person name="Higashiura N."/>
            <person name="Hirakawa H."/>
            <person name="Matsushita K."/>
        </authorList>
    </citation>
    <scope>NUCLEOTIDE SEQUENCE [LARGE SCALE GENOMIC DNA]</scope>
    <source>
        <strain evidence="2 3">HS-AP3</strain>
    </source>
</reference>
<evidence type="ECO:0000313" key="3">
    <source>
        <dbReference type="Proteomes" id="UP000032680"/>
    </source>
</evidence>
<gene>
    <name evidence="2" type="ORF">Asru_0169_02</name>
</gene>
<sequence>MRKDGRGEINVGIRKGRRSYRLYDGTHTVTAPATPRRRPAGLFGATLLAAAALGIAPTQARITKIVIDSSTPYTNPATTMAYTAILGRAFGTLDPKDRHNAIIQDIELAPRDSNGQVAYVTVFQVLVPATPNGRLWYDVPNRGGNAIPGAAFDTGAVYVQSGWQGDILGLGCATGYPCVDLNTTPATQVVGASNAAQYVLQVPVAQKADKTPITGPVYTHVALGTSGTTGRLVIFVNNAPYLPATLDTSQATLWSVSRQSVTGLRNVDRQLVPSGQWSYDCNGQPAPGSKLTPFYVCYTGAAGGFDPDRLYELVYPAKDPLVLGIGYAATRDLLSFLHHASTDSVGTANPVAGMVKQVLEYGVSQSGAFIRTTIHLGFNQDEDDRQVADGAWPHIDGRQLFMNVRFALPDVITNLYMMADEAPVWWADYPDPVRHHRPFGILTRCSLTGTCPQILETFGSDELYEEKMSPDLVGTTAQGDIPLPPNVHRYYFPSTTHGGGSDAAAFTWSPPPTAPVTPSPTSCAYPGNPNPESDQMAALQADFIAFLTDGTPMPPDAYPRLANRTLVAPTRHATRFPDIPGYPYGGAGIDHPEAFDFGPRVNYYDQTGIITIEPPEILAVEPEPVPPVNADGNETVGVPSVTLQVPLGTYSGWNLYSGGPYQGQQCSLSGSFWPFQETIAAQQAADDPRPSLEQRYGTHAGYVCAVTRAAAEAVERRFLLPADAQTLITDAAGSNVLTGLVPTAIDQGVGNRLCAAEGR</sequence>
<evidence type="ECO:0000313" key="2">
    <source>
        <dbReference type="EMBL" id="GAN76848.1"/>
    </source>
</evidence>